<keyword evidence="7" id="KW-0804">Transcription</keyword>
<evidence type="ECO:0000256" key="4">
    <source>
        <dbReference type="ARBA" id="ARBA00023012"/>
    </source>
</evidence>
<keyword evidence="6 8" id="KW-0238">DNA-binding</keyword>
<dbReference type="EMBL" id="CP026108">
    <property type="protein sequence ID" value="AUT76040.1"/>
    <property type="molecule type" value="Genomic_DNA"/>
</dbReference>
<accession>A0AAN1JL78</accession>
<name>A0AAN1JL78_9BURK</name>
<dbReference type="InterPro" id="IPR036388">
    <property type="entry name" value="WH-like_DNA-bd_sf"/>
</dbReference>
<dbReference type="InterPro" id="IPR016032">
    <property type="entry name" value="Sig_transdc_resp-reg_C-effctor"/>
</dbReference>
<dbReference type="GeneID" id="55536077"/>
<dbReference type="GO" id="GO:0006355">
    <property type="term" value="P:regulation of DNA-templated transcription"/>
    <property type="evidence" value="ECO:0007669"/>
    <property type="project" value="InterPro"/>
</dbReference>
<keyword evidence="5" id="KW-0805">Transcription regulation</keyword>
<dbReference type="Gene3D" id="1.10.10.10">
    <property type="entry name" value="Winged helix-like DNA-binding domain superfamily/Winged helix DNA-binding domain"/>
    <property type="match status" value="1"/>
</dbReference>
<dbReference type="CDD" id="cd00383">
    <property type="entry name" value="trans_reg_C"/>
    <property type="match status" value="1"/>
</dbReference>
<keyword evidence="4" id="KW-0902">Two-component regulatory system</keyword>
<dbReference type="GO" id="GO:0000976">
    <property type="term" value="F:transcription cis-regulatory region binding"/>
    <property type="evidence" value="ECO:0007669"/>
    <property type="project" value="TreeGrafter"/>
</dbReference>
<dbReference type="Proteomes" id="UP000236649">
    <property type="component" value="Chromosome 4"/>
</dbReference>
<evidence type="ECO:0000256" key="2">
    <source>
        <dbReference type="ARBA" id="ARBA00022490"/>
    </source>
</evidence>
<dbReference type="PANTHER" id="PTHR48111">
    <property type="entry name" value="REGULATOR OF RPOS"/>
    <property type="match status" value="1"/>
</dbReference>
<feature type="domain" description="OmpR/PhoB-type" evidence="9">
    <location>
        <begin position="125"/>
        <end position="224"/>
    </location>
</feature>
<dbReference type="InterPro" id="IPR011006">
    <property type="entry name" value="CheY-like_superfamily"/>
</dbReference>
<reference evidence="10 11" key="1">
    <citation type="submission" date="2018-01" db="EMBL/GenBank/DDBJ databases">
        <title>Species boundaries and ecological features among Paraburkholderia terrae DSMZ17804T, P. hospita DSMZ17164T and P. caribensis DSMZ13236T.</title>
        <authorList>
            <person name="Pratama A.A."/>
        </authorList>
    </citation>
    <scope>NUCLEOTIDE SEQUENCE [LARGE SCALE GENOMIC DNA]</scope>
    <source>
        <strain evidence="10 11">DSM 17164</strain>
    </source>
</reference>
<feature type="DNA-binding region" description="OmpR/PhoB-type" evidence="8">
    <location>
        <begin position="125"/>
        <end position="224"/>
    </location>
</feature>
<evidence type="ECO:0000313" key="10">
    <source>
        <dbReference type="EMBL" id="AUT76040.1"/>
    </source>
</evidence>
<evidence type="ECO:0000256" key="5">
    <source>
        <dbReference type="ARBA" id="ARBA00023015"/>
    </source>
</evidence>
<dbReference type="PROSITE" id="PS51755">
    <property type="entry name" value="OMPR_PHOB"/>
    <property type="match status" value="1"/>
</dbReference>
<dbReference type="RefSeq" id="WP_103154270.1">
    <property type="nucleotide sequence ID" value="NZ_CP026108.1"/>
</dbReference>
<dbReference type="InterPro" id="IPR039420">
    <property type="entry name" value="WalR-like"/>
</dbReference>
<protein>
    <submittedName>
        <fullName evidence="10">DNA-binding response regulator</fullName>
    </submittedName>
</protein>
<dbReference type="Gene3D" id="3.40.50.2300">
    <property type="match status" value="1"/>
</dbReference>
<dbReference type="SMART" id="SM00862">
    <property type="entry name" value="Trans_reg_C"/>
    <property type="match status" value="1"/>
</dbReference>
<evidence type="ECO:0000256" key="1">
    <source>
        <dbReference type="ARBA" id="ARBA00004496"/>
    </source>
</evidence>
<comment type="subcellular location">
    <subcellularLocation>
        <location evidence="1">Cytoplasm</location>
    </subcellularLocation>
</comment>
<evidence type="ECO:0000256" key="6">
    <source>
        <dbReference type="ARBA" id="ARBA00023125"/>
    </source>
</evidence>
<evidence type="ECO:0000313" key="11">
    <source>
        <dbReference type="Proteomes" id="UP000236649"/>
    </source>
</evidence>
<evidence type="ECO:0000256" key="3">
    <source>
        <dbReference type="ARBA" id="ARBA00022553"/>
    </source>
</evidence>
<evidence type="ECO:0000256" key="7">
    <source>
        <dbReference type="ARBA" id="ARBA00023163"/>
    </source>
</evidence>
<evidence type="ECO:0000259" key="9">
    <source>
        <dbReference type="PROSITE" id="PS51755"/>
    </source>
</evidence>
<evidence type="ECO:0000256" key="8">
    <source>
        <dbReference type="PROSITE-ProRule" id="PRU01091"/>
    </source>
</evidence>
<dbReference type="AlphaFoldDB" id="A0AAN1JL78"/>
<dbReference type="GO" id="GO:0032993">
    <property type="term" value="C:protein-DNA complex"/>
    <property type="evidence" value="ECO:0007669"/>
    <property type="project" value="TreeGrafter"/>
</dbReference>
<dbReference type="SUPFAM" id="SSF52172">
    <property type="entry name" value="CheY-like"/>
    <property type="match status" value="1"/>
</dbReference>
<dbReference type="GO" id="GO:0005829">
    <property type="term" value="C:cytosol"/>
    <property type="evidence" value="ECO:0007669"/>
    <property type="project" value="TreeGrafter"/>
</dbReference>
<dbReference type="Pfam" id="PF00486">
    <property type="entry name" value="Trans_reg_C"/>
    <property type="match status" value="1"/>
</dbReference>
<dbReference type="GO" id="GO:0000156">
    <property type="term" value="F:phosphorelay response regulator activity"/>
    <property type="evidence" value="ECO:0007669"/>
    <property type="project" value="TreeGrafter"/>
</dbReference>
<keyword evidence="3" id="KW-0597">Phosphoprotein</keyword>
<dbReference type="InterPro" id="IPR001867">
    <property type="entry name" value="OmpR/PhoB-type_DNA-bd"/>
</dbReference>
<gene>
    <name evidence="10" type="ORF">C2L64_48370</name>
</gene>
<dbReference type="SUPFAM" id="SSF46894">
    <property type="entry name" value="C-terminal effector domain of the bipartite response regulators"/>
    <property type="match status" value="1"/>
</dbReference>
<dbReference type="PANTHER" id="PTHR48111:SF35">
    <property type="entry name" value="TRANSCRIPTIONAL REGULATORY PROTEIN QSEB"/>
    <property type="match status" value="1"/>
</dbReference>
<proteinExistence type="predicted"/>
<sequence>MQIAFFTFRDALFNEMSRAFEQNGIACTRFTDERSMFRFLQHNETALIMFDATQSHLPALTAIKWRACHFRTDLPVMMIGRSWNSHAVIEALDAGVDEVAIETASIDEIMARTRRLIMRRRPGAIERVTVAKYTIDRADRTVRFRDQCVYLTARELSLAWLLFTNPGKLMSREQLAAAVWGKGADLAGRSLEQHIYKLRSKLALDNRSGPQLQTVYGVGYLFSEKPQIDNKFSDTLVSMAA</sequence>
<dbReference type="KEGG" id="phs:C2L64_48370"/>
<keyword evidence="2" id="KW-0963">Cytoplasm</keyword>
<organism evidence="10 11">
    <name type="scientific">Paraburkholderia hospita</name>
    <dbReference type="NCBI Taxonomy" id="169430"/>
    <lineage>
        <taxon>Bacteria</taxon>
        <taxon>Pseudomonadati</taxon>
        <taxon>Pseudomonadota</taxon>
        <taxon>Betaproteobacteria</taxon>
        <taxon>Burkholderiales</taxon>
        <taxon>Burkholderiaceae</taxon>
        <taxon>Paraburkholderia</taxon>
    </lineage>
</organism>